<dbReference type="Gene3D" id="2.40.70.10">
    <property type="entry name" value="Acid Proteases"/>
    <property type="match status" value="1"/>
</dbReference>
<dbReference type="PANTHER" id="PTHR47966">
    <property type="entry name" value="BETA-SITE APP-CLEAVING ENZYME, ISOFORM A-RELATED"/>
    <property type="match status" value="1"/>
</dbReference>
<dbReference type="AlphaFoldDB" id="A0A7U2MW60"/>
<feature type="domain" description="Peptidase A1" evidence="5">
    <location>
        <begin position="34"/>
        <end position="123"/>
    </location>
</feature>
<evidence type="ECO:0000313" key="6">
    <source>
        <dbReference type="EMBL" id="QRD90964.1"/>
    </source>
</evidence>
<dbReference type="SUPFAM" id="SSF50630">
    <property type="entry name" value="Acid proteases"/>
    <property type="match status" value="1"/>
</dbReference>
<organism evidence="6 7">
    <name type="scientific">Aspergillus flavus (strain ATCC 200026 / FGSC A1120 / IAM 13836 / NRRL 3357 / JCM 12722 / SRRC 167)</name>
    <dbReference type="NCBI Taxonomy" id="332952"/>
    <lineage>
        <taxon>Eukaryota</taxon>
        <taxon>Fungi</taxon>
        <taxon>Dikarya</taxon>
        <taxon>Ascomycota</taxon>
        <taxon>Pezizomycotina</taxon>
        <taxon>Eurotiomycetes</taxon>
        <taxon>Eurotiomycetidae</taxon>
        <taxon>Eurotiales</taxon>
        <taxon>Aspergillaceae</taxon>
        <taxon>Aspergillus</taxon>
        <taxon>Aspergillus subgen. Circumdati</taxon>
    </lineage>
</organism>
<sequence>MTRHSFGIAVVAATLPSGWCATVDLPIHIRNSNASVQVDIGTPPQTHFLHFDTGSSSTWVVDQNCATTCPNKSGYDRKGYNISDSSTGAALGTYGSIDYFGGKTPGPGVADTSKRGVSSAKWN</sequence>
<gene>
    <name evidence="6" type="ORF">F9C07_2233327</name>
</gene>
<dbReference type="PANTHER" id="PTHR47966:SF68">
    <property type="entry name" value="PEPTIDASE A1 DOMAIN-CONTAINING PROTEIN"/>
    <property type="match status" value="1"/>
</dbReference>
<evidence type="ECO:0000256" key="2">
    <source>
        <dbReference type="ARBA" id="ARBA00022801"/>
    </source>
</evidence>
<dbReference type="GO" id="GO:0000324">
    <property type="term" value="C:fungal-type vacuole"/>
    <property type="evidence" value="ECO:0007669"/>
    <property type="project" value="TreeGrafter"/>
</dbReference>
<keyword evidence="7" id="KW-1185">Reference proteome</keyword>
<evidence type="ECO:0000256" key="3">
    <source>
        <dbReference type="SAM" id="MobiDB-lite"/>
    </source>
</evidence>
<dbReference type="InterPro" id="IPR001461">
    <property type="entry name" value="Aspartic_peptidase_A1"/>
</dbReference>
<proteinExistence type="inferred from homology"/>
<evidence type="ECO:0000256" key="4">
    <source>
        <dbReference type="SAM" id="SignalP"/>
    </source>
</evidence>
<feature type="chain" id="PRO_5031304467" description="Peptidase A1 domain-containing protein" evidence="4">
    <location>
        <begin position="21"/>
        <end position="123"/>
    </location>
</feature>
<dbReference type="GO" id="GO:0004190">
    <property type="term" value="F:aspartic-type endopeptidase activity"/>
    <property type="evidence" value="ECO:0007669"/>
    <property type="project" value="InterPro"/>
</dbReference>
<dbReference type="PROSITE" id="PS51767">
    <property type="entry name" value="PEPTIDASE_A1"/>
    <property type="match status" value="1"/>
</dbReference>
<evidence type="ECO:0000256" key="1">
    <source>
        <dbReference type="ARBA" id="ARBA00007447"/>
    </source>
</evidence>
<dbReference type="Pfam" id="PF00026">
    <property type="entry name" value="Asp"/>
    <property type="match status" value="1"/>
</dbReference>
<reference evidence="7" key="1">
    <citation type="journal article" date="2021" name="G3 (Bethesda)">
        <title>Chromosome assembled and annotated genome sequence of Aspergillus flavus NRRL 3357.</title>
        <authorList>
            <person name="Skerker J.M."/>
            <person name="Pianalto K.M."/>
            <person name="Mondo S.J."/>
            <person name="Yang K."/>
            <person name="Arkin A.P."/>
            <person name="Keller N.P."/>
            <person name="Grigoriev I.V."/>
            <person name="Louise Glass N.L."/>
        </authorList>
    </citation>
    <scope>NUCLEOTIDE SEQUENCE [LARGE SCALE GENOMIC DNA]</scope>
    <source>
        <strain evidence="7">ATCC 200026 / FGSC A1120 / IAM 13836 / NRRL 3357 / JCM 12722 / SRRC 167</strain>
    </source>
</reference>
<keyword evidence="2" id="KW-0378">Hydrolase</keyword>
<dbReference type="InterPro" id="IPR021109">
    <property type="entry name" value="Peptidase_aspartic_dom_sf"/>
</dbReference>
<dbReference type="VEuPathDB" id="FungiDB:AFLA_011495"/>
<keyword evidence="4" id="KW-0732">Signal</keyword>
<feature type="region of interest" description="Disordered" evidence="3">
    <location>
        <begin position="104"/>
        <end position="123"/>
    </location>
</feature>
<dbReference type="InterPro" id="IPR033121">
    <property type="entry name" value="PEPTIDASE_A1"/>
</dbReference>
<name>A0A7U2MW60_ASPFN</name>
<evidence type="ECO:0000313" key="7">
    <source>
        <dbReference type="Proteomes" id="UP000596276"/>
    </source>
</evidence>
<accession>A0A7U2MW60</accession>
<comment type="similarity">
    <text evidence="1">Belongs to the peptidase A1 family.</text>
</comment>
<dbReference type="GO" id="GO:0006508">
    <property type="term" value="P:proteolysis"/>
    <property type="evidence" value="ECO:0007669"/>
    <property type="project" value="InterPro"/>
</dbReference>
<feature type="signal peptide" evidence="4">
    <location>
        <begin position="1"/>
        <end position="20"/>
    </location>
</feature>
<dbReference type="EMBL" id="CP044618">
    <property type="protein sequence ID" value="QRD90964.1"/>
    <property type="molecule type" value="Genomic_DNA"/>
</dbReference>
<evidence type="ECO:0000259" key="5">
    <source>
        <dbReference type="PROSITE" id="PS51767"/>
    </source>
</evidence>
<dbReference type="Proteomes" id="UP000596276">
    <property type="component" value="Chromosome 4"/>
</dbReference>
<dbReference type="VEuPathDB" id="FungiDB:F9C07_2233327"/>
<protein>
    <recommendedName>
        <fullName evidence="5">Peptidase A1 domain-containing protein</fullName>
    </recommendedName>
</protein>